<dbReference type="RefSeq" id="WP_257449865.1">
    <property type="nucleotide sequence ID" value="NZ_JANIPJ010000017.1"/>
</dbReference>
<proteinExistence type="predicted"/>
<dbReference type="EMBL" id="JANIPJ010000017">
    <property type="protein sequence ID" value="MCR2806431.1"/>
    <property type="molecule type" value="Genomic_DNA"/>
</dbReference>
<dbReference type="InterPro" id="IPR011050">
    <property type="entry name" value="Pectin_lyase_fold/virulence"/>
</dbReference>
<dbReference type="AlphaFoldDB" id="A0A9X2MV46"/>
<reference evidence="3" key="1">
    <citation type="submission" date="2022-08" db="EMBL/GenBank/DDBJ databases">
        <title>The genomic sequence of strain Paenibacillus sp. SCIV0701.</title>
        <authorList>
            <person name="Zhao H."/>
        </authorList>
    </citation>
    <scope>NUCLEOTIDE SEQUENCE</scope>
    <source>
        <strain evidence="3">SCIV0701</strain>
    </source>
</reference>
<name>A0A9X2MV46_9BACL</name>
<dbReference type="Pfam" id="PF13229">
    <property type="entry name" value="Beta_helix"/>
    <property type="match status" value="1"/>
</dbReference>
<feature type="domain" description="Right handed beta helix" evidence="2">
    <location>
        <begin position="312"/>
        <end position="427"/>
    </location>
</feature>
<dbReference type="Proteomes" id="UP001141950">
    <property type="component" value="Unassembled WGS sequence"/>
</dbReference>
<gene>
    <name evidence="3" type="ORF">NQZ67_21350</name>
</gene>
<accession>A0A9X2MV46</accession>
<dbReference type="SUPFAM" id="SSF51126">
    <property type="entry name" value="Pectin lyase-like"/>
    <property type="match status" value="1"/>
</dbReference>
<comment type="caution">
    <text evidence="3">The sequence shown here is derived from an EMBL/GenBank/DDBJ whole genome shotgun (WGS) entry which is preliminary data.</text>
</comment>
<evidence type="ECO:0000313" key="3">
    <source>
        <dbReference type="EMBL" id="MCR2806431.1"/>
    </source>
</evidence>
<dbReference type="InterPro" id="IPR012334">
    <property type="entry name" value="Pectin_lyas_fold"/>
</dbReference>
<feature type="region of interest" description="Disordered" evidence="1">
    <location>
        <begin position="1"/>
        <end position="23"/>
    </location>
</feature>
<keyword evidence="4" id="KW-1185">Reference proteome</keyword>
<evidence type="ECO:0000259" key="2">
    <source>
        <dbReference type="Pfam" id="PF13229"/>
    </source>
</evidence>
<dbReference type="PANTHER" id="PTHR36453:SF1">
    <property type="entry name" value="RIGHT HANDED BETA HELIX DOMAIN-CONTAINING PROTEIN"/>
    <property type="match status" value="1"/>
</dbReference>
<dbReference type="InterPro" id="IPR039448">
    <property type="entry name" value="Beta_helix"/>
</dbReference>
<dbReference type="Gene3D" id="2.160.20.10">
    <property type="entry name" value="Single-stranded right-handed beta-helix, Pectin lyase-like"/>
    <property type="match status" value="3"/>
</dbReference>
<evidence type="ECO:0000256" key="1">
    <source>
        <dbReference type="SAM" id="MobiDB-lite"/>
    </source>
</evidence>
<dbReference type="PANTHER" id="PTHR36453">
    <property type="entry name" value="SECRETED PROTEIN-RELATED"/>
    <property type="match status" value="1"/>
</dbReference>
<organism evidence="3 4">
    <name type="scientific">Paenibacillus soyae</name>
    <dbReference type="NCBI Taxonomy" id="2969249"/>
    <lineage>
        <taxon>Bacteria</taxon>
        <taxon>Bacillati</taxon>
        <taxon>Bacillota</taxon>
        <taxon>Bacilli</taxon>
        <taxon>Bacillales</taxon>
        <taxon>Paenibacillaceae</taxon>
        <taxon>Paenibacillus</taxon>
    </lineage>
</organism>
<sequence>MTKEIYVSPEGRDDQPGTKDAPFRTVGRAQGEVRAAIRGGLRSETTVYIRGGLYELESPLRFDGRDSGGDGSPVRYCAYPGETPVLVGGKQLTGWEPYRDGIWRARTEPGLRFHTLYADGRRVSQARLPAAGYFETDAAEEALLNEETNRHGIRYREGDLPVDGDMTDATVFVWPGEGEWNWFSETKTVSSVDRANRRLTFATPATWSIGEGSRYYVQGSLQFLQAPGQYYQDAANGWLYYRPLSDDADPNGQSIVAPRLKRLLEIGDKDALGPAEHLVFSGLTLACTDFFEEYRMMDDNAERSEHREGLVYVNHAKHVRIEHCRLLMSGSCGIFLDAYASGIEIHRNDISRLGYIGISLNGFPPGKGPFRSAEESYTNRGHRITHNVIEDGGELIGHGCGIFLYQSGDNDISRNRITRMPRYGFSLKGMRYGTMPKEAYGISVTWDNHWDFLHSRNNRIACNDISAVMEDSQDGGMIEAWGPGRGNVIHANHLHDSGIHFSFGFGIYLDDAADDFTVTCNVIRRLYSTGQGKLWMLIFSKGIGNRIVGNLLVDNPHAISAIGSQEMAGEANKGIEISGNIVYNSGYLYYFVNYDNERFASADRNLYWRDGAPCLVAGELPLTPSGDDELDRHIYSLDAWRSLEYGKYDAATIVADPQFRTSGAFEYELRPHSPAYALGFKDIDFESIGPGR</sequence>
<protein>
    <submittedName>
        <fullName evidence="3">Right-handed parallel beta-helix repeat-containing protein</fullName>
    </submittedName>
</protein>
<dbReference type="InterPro" id="IPR006626">
    <property type="entry name" value="PbH1"/>
</dbReference>
<dbReference type="SMART" id="SM00710">
    <property type="entry name" value="PbH1"/>
    <property type="match status" value="7"/>
</dbReference>
<evidence type="ECO:0000313" key="4">
    <source>
        <dbReference type="Proteomes" id="UP001141950"/>
    </source>
</evidence>